<reference evidence="1 2" key="1">
    <citation type="submission" date="2016-11" db="EMBL/GenBank/DDBJ databases">
        <authorList>
            <person name="Jaros S."/>
            <person name="Januszkiewicz K."/>
            <person name="Wedrychowicz H."/>
        </authorList>
    </citation>
    <scope>NUCLEOTIDE SEQUENCE [LARGE SCALE GENOMIC DNA]</scope>
    <source>
        <strain evidence="1 2">DSM 26897</strain>
    </source>
</reference>
<sequence length="71" mass="7864">MWQSGKRTGLYYERAIHLGGSFFISPFRQSVGHYFPLSSFHSVGLISIVLANPGRVMVLEAVVVDLPSDPQ</sequence>
<dbReference type="Proteomes" id="UP000184368">
    <property type="component" value="Unassembled WGS sequence"/>
</dbReference>
<name>A0A1M5EJU6_9BACT</name>
<protein>
    <submittedName>
        <fullName evidence="1">Uncharacterized protein</fullName>
    </submittedName>
</protein>
<organism evidence="1 2">
    <name type="scientific">Cnuella takakiae</name>
    <dbReference type="NCBI Taxonomy" id="1302690"/>
    <lineage>
        <taxon>Bacteria</taxon>
        <taxon>Pseudomonadati</taxon>
        <taxon>Bacteroidota</taxon>
        <taxon>Chitinophagia</taxon>
        <taxon>Chitinophagales</taxon>
        <taxon>Chitinophagaceae</taxon>
        <taxon>Cnuella</taxon>
    </lineage>
</organism>
<proteinExistence type="predicted"/>
<keyword evidence="2" id="KW-1185">Reference proteome</keyword>
<dbReference type="AlphaFoldDB" id="A0A1M5EJU6"/>
<accession>A0A1M5EJU6</accession>
<dbReference type="EMBL" id="FQUO01000012">
    <property type="protein sequence ID" value="SHF79563.1"/>
    <property type="molecule type" value="Genomic_DNA"/>
</dbReference>
<evidence type="ECO:0000313" key="1">
    <source>
        <dbReference type="EMBL" id="SHF79563.1"/>
    </source>
</evidence>
<evidence type="ECO:0000313" key="2">
    <source>
        <dbReference type="Proteomes" id="UP000184368"/>
    </source>
</evidence>
<gene>
    <name evidence="1" type="ORF">SAMN05444008_11278</name>
</gene>